<gene>
    <name evidence="3" type="ORF">SEMRO_1220_G253500.1</name>
</gene>
<keyword evidence="4" id="KW-1185">Reference proteome</keyword>
<proteinExistence type="predicted"/>
<dbReference type="InterPro" id="IPR006083">
    <property type="entry name" value="PRK/URK"/>
</dbReference>
<dbReference type="GO" id="GO:0005524">
    <property type="term" value="F:ATP binding"/>
    <property type="evidence" value="ECO:0007669"/>
    <property type="project" value="InterPro"/>
</dbReference>
<feature type="compositionally biased region" description="Polar residues" evidence="1">
    <location>
        <begin position="302"/>
        <end position="315"/>
    </location>
</feature>
<name>A0A9N8EHX6_9STRA</name>
<keyword evidence="3" id="KW-0418">Kinase</keyword>
<sequence>MTITNSNNDGSAPGPYEESWEPDVATKIWELVQAKEKDESAKYPFCMVSLSGIPGSGKSVSSLLLANILEERGCSTMICPHDGYHYPLDYLKTFPDAEDAIYRRGAPDTFDPQALLRDLMLIRAGNSGDNGKDSSEGEEWQTISLPGFDHAKGDPEPGIHLFDRSIHKVVICEGLYLLHDKDGWEEIASLFDLKIVIESDVDSCVERLKIRNLCIPGYTPEEIAKRCEEVDRVNAMTVMASKHCADIVVQSRSKVIQTNIDKNEATSSQGLALAMLAQKDTDEVDTNHEHADWTMDINTHQRSPMVSRCNSPVPGTSTTSTNPKPTPASQFVGSWEPEIADRICGVVDKGSDPTDGGAFKLPYMVALVGIPGGGKSVSAMLLASILEDRGFPTMICPHDGYHYPLEYLRTFPDAEDAIYRRGAPDTFDPRALLRDLVRIRDGDEELIKLPAFDHATGDPEPDTHIFDRNQHKIVLCEGLYLLHDKDGWEEIASMFNFSIFMNADVDVCVERVKIRNQCIPGYTPEEIEERCERVDRKNALTVLQSKAHADIVVDSMALKR</sequence>
<feature type="region of interest" description="Disordered" evidence="1">
    <location>
        <begin position="302"/>
        <end position="331"/>
    </location>
</feature>
<keyword evidence="3" id="KW-0808">Transferase</keyword>
<dbReference type="Proteomes" id="UP001153069">
    <property type="component" value="Unassembled WGS sequence"/>
</dbReference>
<dbReference type="AlphaFoldDB" id="A0A9N8EHX6"/>
<dbReference type="PANTHER" id="PTHR10285">
    <property type="entry name" value="URIDINE KINASE"/>
    <property type="match status" value="1"/>
</dbReference>
<protein>
    <submittedName>
        <fullName evidence="3">Dependent kinase YFH7</fullName>
    </submittedName>
</protein>
<feature type="domain" description="Phosphoribulokinase/uridine kinase" evidence="2">
    <location>
        <begin position="366"/>
        <end position="557"/>
    </location>
</feature>
<comment type="caution">
    <text evidence="3">The sequence shown here is derived from an EMBL/GenBank/DDBJ whole genome shotgun (WGS) entry which is preliminary data.</text>
</comment>
<feature type="compositionally biased region" description="Low complexity" evidence="1">
    <location>
        <begin position="316"/>
        <end position="329"/>
    </location>
</feature>
<dbReference type="Gene3D" id="3.40.50.300">
    <property type="entry name" value="P-loop containing nucleotide triphosphate hydrolases"/>
    <property type="match status" value="2"/>
</dbReference>
<dbReference type="Pfam" id="PF00485">
    <property type="entry name" value="PRK"/>
    <property type="match status" value="2"/>
</dbReference>
<dbReference type="EMBL" id="CAICTM010001218">
    <property type="protein sequence ID" value="CAB9521661.1"/>
    <property type="molecule type" value="Genomic_DNA"/>
</dbReference>
<reference evidence="3" key="1">
    <citation type="submission" date="2020-06" db="EMBL/GenBank/DDBJ databases">
        <authorList>
            <consortium name="Plant Systems Biology data submission"/>
        </authorList>
    </citation>
    <scope>NUCLEOTIDE SEQUENCE</scope>
    <source>
        <strain evidence="3">D6</strain>
    </source>
</reference>
<feature type="domain" description="Phosphoribulokinase/uridine kinase" evidence="2">
    <location>
        <begin position="141"/>
        <end position="253"/>
    </location>
</feature>
<dbReference type="GO" id="GO:0016301">
    <property type="term" value="F:kinase activity"/>
    <property type="evidence" value="ECO:0007669"/>
    <property type="project" value="UniProtKB-KW"/>
</dbReference>
<evidence type="ECO:0000313" key="3">
    <source>
        <dbReference type="EMBL" id="CAB9521661.1"/>
    </source>
</evidence>
<organism evidence="3 4">
    <name type="scientific">Seminavis robusta</name>
    <dbReference type="NCBI Taxonomy" id="568900"/>
    <lineage>
        <taxon>Eukaryota</taxon>
        <taxon>Sar</taxon>
        <taxon>Stramenopiles</taxon>
        <taxon>Ochrophyta</taxon>
        <taxon>Bacillariophyta</taxon>
        <taxon>Bacillariophyceae</taxon>
        <taxon>Bacillariophycidae</taxon>
        <taxon>Naviculales</taxon>
        <taxon>Naviculaceae</taxon>
        <taxon>Seminavis</taxon>
    </lineage>
</organism>
<dbReference type="InterPro" id="IPR027417">
    <property type="entry name" value="P-loop_NTPase"/>
</dbReference>
<evidence type="ECO:0000259" key="2">
    <source>
        <dbReference type="Pfam" id="PF00485"/>
    </source>
</evidence>
<dbReference type="SUPFAM" id="SSF52540">
    <property type="entry name" value="P-loop containing nucleoside triphosphate hydrolases"/>
    <property type="match status" value="2"/>
</dbReference>
<evidence type="ECO:0000313" key="4">
    <source>
        <dbReference type="Proteomes" id="UP001153069"/>
    </source>
</evidence>
<evidence type="ECO:0000256" key="1">
    <source>
        <dbReference type="SAM" id="MobiDB-lite"/>
    </source>
</evidence>
<dbReference type="OrthoDB" id="6362633at2759"/>
<accession>A0A9N8EHX6</accession>